<dbReference type="AlphaFoldDB" id="A0A0C2W3X1"/>
<gene>
    <name evidence="1" type="ORF">M408DRAFT_305118</name>
</gene>
<dbReference type="Proteomes" id="UP000054097">
    <property type="component" value="Unassembled WGS sequence"/>
</dbReference>
<accession>A0A0C2W3X1</accession>
<reference evidence="2" key="2">
    <citation type="submission" date="2015-01" db="EMBL/GenBank/DDBJ databases">
        <title>Evolutionary Origins and Diversification of the Mycorrhizal Mutualists.</title>
        <authorList>
            <consortium name="DOE Joint Genome Institute"/>
            <consortium name="Mycorrhizal Genomics Consortium"/>
            <person name="Kohler A."/>
            <person name="Kuo A."/>
            <person name="Nagy L.G."/>
            <person name="Floudas D."/>
            <person name="Copeland A."/>
            <person name="Barry K.W."/>
            <person name="Cichocki N."/>
            <person name="Veneault-Fourrey C."/>
            <person name="LaButti K."/>
            <person name="Lindquist E.A."/>
            <person name="Lipzen A."/>
            <person name="Lundell T."/>
            <person name="Morin E."/>
            <person name="Murat C."/>
            <person name="Riley R."/>
            <person name="Ohm R."/>
            <person name="Sun H."/>
            <person name="Tunlid A."/>
            <person name="Henrissat B."/>
            <person name="Grigoriev I.V."/>
            <person name="Hibbett D.S."/>
            <person name="Martin F."/>
        </authorList>
    </citation>
    <scope>NUCLEOTIDE SEQUENCE [LARGE SCALE GENOMIC DNA]</scope>
    <source>
        <strain evidence="2">MAFF 305830</strain>
    </source>
</reference>
<dbReference type="HOGENOM" id="CLU_723933_0_0_1"/>
<organism evidence="1 2">
    <name type="scientific">Serendipita vermifera MAFF 305830</name>
    <dbReference type="NCBI Taxonomy" id="933852"/>
    <lineage>
        <taxon>Eukaryota</taxon>
        <taxon>Fungi</taxon>
        <taxon>Dikarya</taxon>
        <taxon>Basidiomycota</taxon>
        <taxon>Agaricomycotina</taxon>
        <taxon>Agaricomycetes</taxon>
        <taxon>Sebacinales</taxon>
        <taxon>Serendipitaceae</taxon>
        <taxon>Serendipita</taxon>
    </lineage>
</organism>
<keyword evidence="2" id="KW-1185">Reference proteome</keyword>
<evidence type="ECO:0000313" key="1">
    <source>
        <dbReference type="EMBL" id="KIM21148.1"/>
    </source>
</evidence>
<sequence>MAKHPEFNILHGRFSHKRHAARVFVFSRLVEIKNLEVEVQDNVTFHVSTLAVTDSQSYNSEYLGIKKPPLIQLMESLITQSSELITALFVLPLHSYESDQLPIILLEAQRHNIRSLVFATRVVSSKINLLEYTFSPEMSKARVLGGSTLVFSVAPDYASHSTRAILNVQGNGDIEPLSLSALPETHAQLKSFQILKVLKRPIIQLIKSSLRSAPQPLYCRLVFPMEWYQHEKICEILSVTQWHEIRSFVFAVWESSEEVTLLDYSSSPTTWTVSLSGIYTMIFSVLKSSLPLTTATLVEVRIDRPVFNELPLDVCPLTDVHDVVNVSKSIEIFSVLITDWSFTDREVGPILEGIAFVRSLVVRCPCEKVIHTLELASGFHGF</sequence>
<protein>
    <submittedName>
        <fullName evidence="1">Uncharacterized protein</fullName>
    </submittedName>
</protein>
<name>A0A0C2W3X1_SERVB</name>
<reference evidence="1 2" key="1">
    <citation type="submission" date="2014-04" db="EMBL/GenBank/DDBJ databases">
        <authorList>
            <consortium name="DOE Joint Genome Institute"/>
            <person name="Kuo A."/>
            <person name="Zuccaro A."/>
            <person name="Kohler A."/>
            <person name="Nagy L.G."/>
            <person name="Floudas D."/>
            <person name="Copeland A."/>
            <person name="Barry K.W."/>
            <person name="Cichocki N."/>
            <person name="Veneault-Fourrey C."/>
            <person name="LaButti K."/>
            <person name="Lindquist E.A."/>
            <person name="Lipzen A."/>
            <person name="Lundell T."/>
            <person name="Morin E."/>
            <person name="Murat C."/>
            <person name="Sun H."/>
            <person name="Tunlid A."/>
            <person name="Henrissat B."/>
            <person name="Grigoriev I.V."/>
            <person name="Hibbett D.S."/>
            <person name="Martin F."/>
            <person name="Nordberg H.P."/>
            <person name="Cantor M.N."/>
            <person name="Hua S.X."/>
        </authorList>
    </citation>
    <scope>NUCLEOTIDE SEQUENCE [LARGE SCALE GENOMIC DNA]</scope>
    <source>
        <strain evidence="1 2">MAFF 305830</strain>
    </source>
</reference>
<dbReference type="EMBL" id="KN824391">
    <property type="protein sequence ID" value="KIM21148.1"/>
    <property type="molecule type" value="Genomic_DNA"/>
</dbReference>
<evidence type="ECO:0000313" key="2">
    <source>
        <dbReference type="Proteomes" id="UP000054097"/>
    </source>
</evidence>
<proteinExistence type="predicted"/>